<dbReference type="RefSeq" id="WP_146561478.1">
    <property type="nucleotide sequence ID" value="NZ_SIHJ01000001.1"/>
</dbReference>
<keyword evidence="3" id="KW-1185">Reference proteome</keyword>
<feature type="signal peptide" evidence="1">
    <location>
        <begin position="1"/>
        <end position="33"/>
    </location>
</feature>
<evidence type="ECO:0000313" key="3">
    <source>
        <dbReference type="Proteomes" id="UP000316714"/>
    </source>
</evidence>
<accession>A0A5C5V9T9</accession>
<evidence type="ECO:0000313" key="2">
    <source>
        <dbReference type="EMBL" id="TWT35364.1"/>
    </source>
</evidence>
<dbReference type="OrthoDB" id="225611at2"/>
<reference evidence="2 3" key="1">
    <citation type="submission" date="2019-02" db="EMBL/GenBank/DDBJ databases">
        <title>Deep-cultivation of Planctomycetes and their phenomic and genomic characterization uncovers novel biology.</title>
        <authorList>
            <person name="Wiegand S."/>
            <person name="Jogler M."/>
            <person name="Boedeker C."/>
            <person name="Pinto D."/>
            <person name="Vollmers J."/>
            <person name="Rivas-Marin E."/>
            <person name="Kohn T."/>
            <person name="Peeters S.H."/>
            <person name="Heuer A."/>
            <person name="Rast P."/>
            <person name="Oberbeckmann S."/>
            <person name="Bunk B."/>
            <person name="Jeske O."/>
            <person name="Meyerdierks A."/>
            <person name="Storesund J.E."/>
            <person name="Kallscheuer N."/>
            <person name="Luecker S."/>
            <person name="Lage O.M."/>
            <person name="Pohl T."/>
            <person name="Merkel B.J."/>
            <person name="Hornburger P."/>
            <person name="Mueller R.-W."/>
            <person name="Bruemmer F."/>
            <person name="Labrenz M."/>
            <person name="Spormann A.M."/>
            <person name="Op Den Camp H."/>
            <person name="Overmann J."/>
            <person name="Amann R."/>
            <person name="Jetten M.S.M."/>
            <person name="Mascher T."/>
            <person name="Medema M.H."/>
            <person name="Devos D.P."/>
            <person name="Kaster A.-K."/>
            <person name="Ovreas L."/>
            <person name="Rohde M."/>
            <person name="Galperin M.Y."/>
            <person name="Jogler C."/>
        </authorList>
    </citation>
    <scope>NUCLEOTIDE SEQUENCE [LARGE SCALE GENOMIC DNA]</scope>
    <source>
        <strain evidence="2 3">KOR34</strain>
    </source>
</reference>
<comment type="caution">
    <text evidence="2">The sequence shown here is derived from an EMBL/GenBank/DDBJ whole genome shotgun (WGS) entry which is preliminary data.</text>
</comment>
<sequence precursor="true">MKSNLLRPFALRRTVAITAAAVCAAAVHSTTWAAVWTGGGADNEYSTAANWDDNLSPSGADNSTQDINGAFTVERSVDSTSGRTFIKGGATMNIIGGSHDDQRSGANIFNFLGDSSAGMVNQSGGEYRIGHGLRVGVGGAPDGAYNLTGGSLDIYRGSNSKIESDNPGGRPSLEVGDTTGSGLFEISGGSLQTRAGVHIGPTGVFSVVGSTPTGISIGPSGSGDGSWIQHGMLKAAIDAGGVTPIFIDDFDDAGGVVGEFKSGSLLDLSFDGVAPFAGTWTLMEIENTDIVDGGLALSDVTASGWNFSIDNSGANGLLTATYGVPEPASTMILVMAALATGPRRRV</sequence>
<dbReference type="Proteomes" id="UP000316714">
    <property type="component" value="Unassembled WGS sequence"/>
</dbReference>
<name>A0A5C5V9T9_9BACT</name>
<feature type="chain" id="PRO_5022904524" description="PEP-CTERM protein-sorting domain-containing protein" evidence="1">
    <location>
        <begin position="34"/>
        <end position="346"/>
    </location>
</feature>
<dbReference type="AlphaFoldDB" id="A0A5C5V9T9"/>
<protein>
    <recommendedName>
        <fullName evidence="4">PEP-CTERM protein-sorting domain-containing protein</fullName>
    </recommendedName>
</protein>
<evidence type="ECO:0008006" key="4">
    <source>
        <dbReference type="Google" id="ProtNLM"/>
    </source>
</evidence>
<dbReference type="EMBL" id="SIHJ01000001">
    <property type="protein sequence ID" value="TWT35364.1"/>
    <property type="molecule type" value="Genomic_DNA"/>
</dbReference>
<keyword evidence="1" id="KW-0732">Signal</keyword>
<evidence type="ECO:0000256" key="1">
    <source>
        <dbReference type="SAM" id="SignalP"/>
    </source>
</evidence>
<organism evidence="2 3">
    <name type="scientific">Posidoniimonas corsicana</name>
    <dbReference type="NCBI Taxonomy" id="1938618"/>
    <lineage>
        <taxon>Bacteria</taxon>
        <taxon>Pseudomonadati</taxon>
        <taxon>Planctomycetota</taxon>
        <taxon>Planctomycetia</taxon>
        <taxon>Pirellulales</taxon>
        <taxon>Lacipirellulaceae</taxon>
        <taxon>Posidoniimonas</taxon>
    </lineage>
</organism>
<gene>
    <name evidence="2" type="ORF">KOR34_02550</name>
</gene>
<proteinExistence type="predicted"/>